<evidence type="ECO:0000313" key="3">
    <source>
        <dbReference type="Proteomes" id="UP000013827"/>
    </source>
</evidence>
<proteinExistence type="predicted"/>
<protein>
    <recommendedName>
        <fullName evidence="4">Fe2OG dioxygenase domain-containing protein</fullName>
    </recommendedName>
</protein>
<sequence>MLLAFVKDKWPILAVCLIFGGRQYSKHMTGVAVRSVTPAQELVTLKKHAMSEHQLSSLRSHLEAALPSLEGQYLGRGFANTRGFVLKFNTQGAAKLRDPDFMNGTYSFLSPFFETFRDPAANAFVLNALVVPAGGSADEARDPAVGLHVDNTVGIDSVRLFLAHSVSVLYVTVPDGMEGGQLKLWSYSNKPESAAELAAPEGSVSPEEGMLAVFRGDSYHLVDSWRLREGGGGGGGEGGGGSGHGGGGGGGERSRLSLVLEAYQLDESFYSATTEFEVNRNHDHRVYATEVRPLLLQFNDLTKWCLRALLGMTCWLSVEAWTKRGRKPETAKSETLEQKQARILRERGERGGSAPGKAKGAAQPGATRVGSSAKKRR</sequence>
<evidence type="ECO:0008006" key="4">
    <source>
        <dbReference type="Google" id="ProtNLM"/>
    </source>
</evidence>
<evidence type="ECO:0000256" key="1">
    <source>
        <dbReference type="SAM" id="MobiDB-lite"/>
    </source>
</evidence>
<feature type="region of interest" description="Disordered" evidence="1">
    <location>
        <begin position="326"/>
        <end position="377"/>
    </location>
</feature>
<feature type="compositionally biased region" description="Low complexity" evidence="1">
    <location>
        <begin position="355"/>
        <end position="366"/>
    </location>
</feature>
<organism evidence="2 3">
    <name type="scientific">Emiliania huxleyi (strain CCMP1516)</name>
    <dbReference type="NCBI Taxonomy" id="280463"/>
    <lineage>
        <taxon>Eukaryota</taxon>
        <taxon>Haptista</taxon>
        <taxon>Haptophyta</taxon>
        <taxon>Prymnesiophyceae</taxon>
        <taxon>Isochrysidales</taxon>
        <taxon>Noelaerhabdaceae</taxon>
        <taxon>Emiliania</taxon>
    </lineage>
</organism>
<dbReference type="KEGG" id="ehx:EMIHUDRAFT_461010"/>
<dbReference type="Proteomes" id="UP000013827">
    <property type="component" value="Unassembled WGS sequence"/>
</dbReference>
<keyword evidence="3" id="KW-1185">Reference proteome</keyword>
<dbReference type="RefSeq" id="XP_005794274.1">
    <property type="nucleotide sequence ID" value="XM_005794217.1"/>
</dbReference>
<feature type="region of interest" description="Disordered" evidence="1">
    <location>
        <begin position="230"/>
        <end position="252"/>
    </location>
</feature>
<dbReference type="EnsemblProtists" id="EOD41845">
    <property type="protein sequence ID" value="EOD41845"/>
    <property type="gene ID" value="EMIHUDRAFT_461010"/>
</dbReference>
<feature type="compositionally biased region" description="Gly residues" evidence="1">
    <location>
        <begin position="230"/>
        <end position="251"/>
    </location>
</feature>
<reference evidence="2" key="2">
    <citation type="submission" date="2024-10" db="UniProtKB">
        <authorList>
            <consortium name="EnsemblProtists"/>
        </authorList>
    </citation>
    <scope>IDENTIFICATION</scope>
</reference>
<dbReference type="eggNOG" id="ENOG502SRBK">
    <property type="taxonomic scope" value="Eukaryota"/>
</dbReference>
<feature type="compositionally biased region" description="Basic and acidic residues" evidence="1">
    <location>
        <begin position="327"/>
        <end position="350"/>
    </location>
</feature>
<dbReference type="AlphaFoldDB" id="A0A0D3L1G0"/>
<accession>A0A0D3L1G0</accession>
<dbReference type="PaxDb" id="2903-EOD41845"/>
<dbReference type="HOGENOM" id="CLU_734524_0_0_1"/>
<reference evidence="3" key="1">
    <citation type="journal article" date="2013" name="Nature">
        <title>Pan genome of the phytoplankton Emiliania underpins its global distribution.</title>
        <authorList>
            <person name="Read B.A."/>
            <person name="Kegel J."/>
            <person name="Klute M.J."/>
            <person name="Kuo A."/>
            <person name="Lefebvre S.C."/>
            <person name="Maumus F."/>
            <person name="Mayer C."/>
            <person name="Miller J."/>
            <person name="Monier A."/>
            <person name="Salamov A."/>
            <person name="Young J."/>
            <person name="Aguilar M."/>
            <person name="Claverie J.M."/>
            <person name="Frickenhaus S."/>
            <person name="Gonzalez K."/>
            <person name="Herman E.K."/>
            <person name="Lin Y.C."/>
            <person name="Napier J."/>
            <person name="Ogata H."/>
            <person name="Sarno A.F."/>
            <person name="Shmutz J."/>
            <person name="Schroeder D."/>
            <person name="de Vargas C."/>
            <person name="Verret F."/>
            <person name="von Dassow P."/>
            <person name="Valentin K."/>
            <person name="Van de Peer Y."/>
            <person name="Wheeler G."/>
            <person name="Dacks J.B."/>
            <person name="Delwiche C.F."/>
            <person name="Dyhrman S.T."/>
            <person name="Glockner G."/>
            <person name="John U."/>
            <person name="Richards T."/>
            <person name="Worden A.Z."/>
            <person name="Zhang X."/>
            <person name="Grigoriev I.V."/>
            <person name="Allen A.E."/>
            <person name="Bidle K."/>
            <person name="Borodovsky M."/>
            <person name="Bowler C."/>
            <person name="Brownlee C."/>
            <person name="Cock J.M."/>
            <person name="Elias M."/>
            <person name="Gladyshev V.N."/>
            <person name="Groth M."/>
            <person name="Guda C."/>
            <person name="Hadaegh A."/>
            <person name="Iglesias-Rodriguez M.D."/>
            <person name="Jenkins J."/>
            <person name="Jones B.M."/>
            <person name="Lawson T."/>
            <person name="Leese F."/>
            <person name="Lindquist E."/>
            <person name="Lobanov A."/>
            <person name="Lomsadze A."/>
            <person name="Malik S.B."/>
            <person name="Marsh M.E."/>
            <person name="Mackinder L."/>
            <person name="Mock T."/>
            <person name="Mueller-Roeber B."/>
            <person name="Pagarete A."/>
            <person name="Parker M."/>
            <person name="Probert I."/>
            <person name="Quesneville H."/>
            <person name="Raines C."/>
            <person name="Rensing S.A."/>
            <person name="Riano-Pachon D.M."/>
            <person name="Richier S."/>
            <person name="Rokitta S."/>
            <person name="Shiraiwa Y."/>
            <person name="Soanes D.M."/>
            <person name="van der Giezen M."/>
            <person name="Wahlund T.M."/>
            <person name="Williams B."/>
            <person name="Wilson W."/>
            <person name="Wolfe G."/>
            <person name="Wurch L.L."/>
        </authorList>
    </citation>
    <scope>NUCLEOTIDE SEQUENCE</scope>
</reference>
<name>A0A0D3L1G0_EMIH1</name>
<dbReference type="GeneID" id="17287115"/>
<evidence type="ECO:0000313" key="2">
    <source>
        <dbReference type="EnsemblProtists" id="EOD41845"/>
    </source>
</evidence>